<evidence type="ECO:0000256" key="3">
    <source>
        <dbReference type="SAM" id="Phobius"/>
    </source>
</evidence>
<comment type="caution">
    <text evidence="8">The sequence shown here is derived from an EMBL/GenBank/DDBJ whole genome shotgun (WGS) entry which is preliminary data.</text>
</comment>
<dbReference type="Gene3D" id="2.60.40.4300">
    <property type="match status" value="1"/>
</dbReference>
<dbReference type="Proteomes" id="UP000283633">
    <property type="component" value="Unassembled WGS sequence"/>
</dbReference>
<feature type="region of interest" description="Disordered" evidence="2">
    <location>
        <begin position="51"/>
        <end position="82"/>
    </location>
</feature>
<feature type="chain" id="PRO_5018663152" evidence="4">
    <location>
        <begin position="50"/>
        <end position="1047"/>
    </location>
</feature>
<evidence type="ECO:0000259" key="6">
    <source>
        <dbReference type="Pfam" id="PF17965"/>
    </source>
</evidence>
<proteinExistence type="predicted"/>
<evidence type="ECO:0000259" key="7">
    <source>
        <dbReference type="Pfam" id="PF17966"/>
    </source>
</evidence>
<evidence type="ECO:0000256" key="2">
    <source>
        <dbReference type="SAM" id="MobiDB-lite"/>
    </source>
</evidence>
<dbReference type="InterPro" id="IPR009459">
    <property type="entry name" value="MucBP_dom"/>
</dbReference>
<keyword evidence="3" id="KW-0472">Membrane</keyword>
<dbReference type="RefSeq" id="WP_125071004.1">
    <property type="nucleotide sequence ID" value="NZ_QWZQ01000003.1"/>
</dbReference>
<feature type="region of interest" description="Disordered" evidence="2">
    <location>
        <begin position="992"/>
        <end position="1015"/>
    </location>
</feature>
<name>A0A3R8QT73_9LACO</name>
<keyword evidence="3" id="KW-0812">Transmembrane</keyword>
<dbReference type="Gene3D" id="3.10.20.470">
    <property type="match status" value="1"/>
</dbReference>
<feature type="transmembrane region" description="Helical" evidence="3">
    <location>
        <begin position="1020"/>
        <end position="1039"/>
    </location>
</feature>
<keyword evidence="1" id="KW-0677">Repeat</keyword>
<evidence type="ECO:0000259" key="5">
    <source>
        <dbReference type="Pfam" id="PF06458"/>
    </source>
</evidence>
<evidence type="ECO:0000256" key="1">
    <source>
        <dbReference type="ARBA" id="ARBA00022737"/>
    </source>
</evidence>
<protein>
    <submittedName>
        <fullName evidence="8">LPXTG cell wall anchor domain-containing protein</fullName>
    </submittedName>
</protein>
<organism evidence="8 9">
    <name type="scientific">Lactiplantibacillus garii</name>
    <dbReference type="NCBI Taxonomy" id="2306423"/>
    <lineage>
        <taxon>Bacteria</taxon>
        <taxon>Bacillati</taxon>
        <taxon>Bacillota</taxon>
        <taxon>Bacilli</taxon>
        <taxon>Lactobacillales</taxon>
        <taxon>Lactobacillaceae</taxon>
        <taxon>Lactiplantibacillus</taxon>
    </lineage>
</organism>
<dbReference type="NCBIfam" id="TIGR01167">
    <property type="entry name" value="LPXTG_anchor"/>
    <property type="match status" value="1"/>
</dbReference>
<feature type="signal peptide" evidence="4">
    <location>
        <begin position="1"/>
        <end position="49"/>
    </location>
</feature>
<dbReference type="Pfam" id="PF17965">
    <property type="entry name" value="MucBP_2"/>
    <property type="match status" value="1"/>
</dbReference>
<gene>
    <name evidence="8" type="ORF">D1831_01635</name>
</gene>
<accession>A0A3R8QT73</accession>
<feature type="domain" description="MucBP" evidence="5">
    <location>
        <begin position="525"/>
        <end position="588"/>
    </location>
</feature>
<dbReference type="Gene3D" id="3.10.20.320">
    <property type="entry name" value="Putative peptidoglycan bound protein (lpxtg motif)"/>
    <property type="match status" value="2"/>
</dbReference>
<keyword evidence="4" id="KW-0732">Signal</keyword>
<dbReference type="InterPro" id="IPR041495">
    <property type="entry name" value="Mub_B2"/>
</dbReference>
<feature type="compositionally biased region" description="Polar residues" evidence="2">
    <location>
        <begin position="992"/>
        <end position="1004"/>
    </location>
</feature>
<dbReference type="Pfam" id="PF17966">
    <property type="entry name" value="Muc_B2"/>
    <property type="match status" value="1"/>
</dbReference>
<dbReference type="Pfam" id="PF06458">
    <property type="entry name" value="MucBP"/>
    <property type="match status" value="2"/>
</dbReference>
<dbReference type="InterPro" id="IPR041558">
    <property type="entry name" value="MucBP_2"/>
</dbReference>
<keyword evidence="9" id="KW-1185">Reference proteome</keyword>
<feature type="domain" description="Mub B2-like" evidence="7">
    <location>
        <begin position="754"/>
        <end position="850"/>
    </location>
</feature>
<dbReference type="EMBL" id="QWZQ01000003">
    <property type="protein sequence ID" value="RRK11587.1"/>
    <property type="molecule type" value="Genomic_DNA"/>
</dbReference>
<evidence type="ECO:0000256" key="4">
    <source>
        <dbReference type="SAM" id="SignalP"/>
    </source>
</evidence>
<sequence length="1047" mass="108734">MRLTKLQEIQKITKQNRRQQFKRTWKTTLVLLGSSVGLGTALWTLPAAAATTPPATTPQSATSTVTTSAATSGGSMAMSATNSTSSTASAATSTAVMSATTSSTSATTSTASTATSMPATSAANSMTSSATTSTASNATSTSTSAGAGFTLPPLPTSVSTSLATSSAAMTSTASQTSSSASQATTSVASPATSAALPDSTIVTFADPGIEANVLSDMNIVGPITLGNIRNYSGTRLDIGTTGVPLEITSTLAGMQYLQYLPAKTLINFYTSYPDANVDLTPLENDRFDQLSIMDHDLGAVNLAPLTKIDPTTISTVQLVGSVEPGMTDYQQNAFGMNNAQLAELGSWLTAIDNTSTAPDGFLDFNFSDNSLTDFSPVSGFTKAALFTALGQRVNYGATPVNMVIGQPATFTALPLTGMNGESLTSHYQVTLSGSPTVSAATADTTHPAEPFLTNLGNGQFEIATAYPTITGATWFAYGLQGYYQLTQASQMDTNFIHIDYPNGVTFEYDVMVYQPANWLPAPELNVNFVDGTTKQPIEPAELVKGTTIGSSYDLTPQTEITGYIFQPEQSSSTSGTYTQDPQALTFTFVRQPSGGIVVNYVDENNEPIASGVAINGYVGDAYQTAPVTVPGYTLTTETIPGSAPTSGTLPVAAGTVNYVYAPNQLTRTIHYVDVTTGKDLLDTELVSPYQSDNNYDPTTTIDNYEHQGYQLVSDNYPTWGSMLFDDPTPSATYEIELAHQMVTLTPASSALPADVDLTQQTSRTIEYQSTTGTTLAAPTIQTLHYTRTAAKDMVTGEITYGPWVGDDADTFSAVIVPTVRSYQPDMATVPAVTDVAAGTPNQVVTVTYDAVAPATSAATGSSSQPASSVPASATAASSATTKPTATPAAPTNTVAVTPTVTLSKTTSSAATPVTTPTVMATMTPVKPTTEKSPAPTTPTVVTTNTVSGVRPIMTGVTTAKSLRNALTTTTSAQPIVAGAAHVAMTPLTTKAVSATPTESATPLPSRSAARGLPQTSERTSAASLLGLLLLGLVAGFARIKRFFKRIF</sequence>
<feature type="domain" description="Mucin binding" evidence="6">
    <location>
        <begin position="668"/>
        <end position="739"/>
    </location>
</feature>
<evidence type="ECO:0000313" key="8">
    <source>
        <dbReference type="EMBL" id="RRK11587.1"/>
    </source>
</evidence>
<dbReference type="OrthoDB" id="2323116at2"/>
<feature type="region of interest" description="Disordered" evidence="2">
    <location>
        <begin position="101"/>
        <end position="151"/>
    </location>
</feature>
<dbReference type="AlphaFoldDB" id="A0A3R8QT73"/>
<keyword evidence="3" id="KW-1133">Transmembrane helix</keyword>
<feature type="compositionally biased region" description="Low complexity" evidence="2">
    <location>
        <begin position="101"/>
        <end position="145"/>
    </location>
</feature>
<evidence type="ECO:0000313" key="9">
    <source>
        <dbReference type="Proteomes" id="UP000283633"/>
    </source>
</evidence>
<feature type="domain" description="MucBP" evidence="5">
    <location>
        <begin position="596"/>
        <end position="660"/>
    </location>
</feature>
<reference evidence="8 9" key="1">
    <citation type="submission" date="2018-08" db="EMBL/GenBank/DDBJ databases">
        <title>Genome Lactobacillus garii FI11369.</title>
        <authorList>
            <person name="Diaz M."/>
            <person name="Narbad A."/>
        </authorList>
    </citation>
    <scope>NUCLEOTIDE SEQUENCE [LARGE SCALE GENOMIC DNA]</scope>
    <source>
        <strain evidence="8 9">FI11369</strain>
    </source>
</reference>